<dbReference type="SMART" id="SM00388">
    <property type="entry name" value="HisKA"/>
    <property type="match status" value="1"/>
</dbReference>
<keyword evidence="4" id="KW-1003">Cell membrane</keyword>
<evidence type="ECO:0000313" key="16">
    <source>
        <dbReference type="Proteomes" id="UP001279642"/>
    </source>
</evidence>
<dbReference type="InterPro" id="IPR005467">
    <property type="entry name" value="His_kinase_dom"/>
</dbReference>
<dbReference type="SUPFAM" id="SSF47384">
    <property type="entry name" value="Homodimeric domain of signal transducing histidine kinase"/>
    <property type="match status" value="1"/>
</dbReference>
<feature type="domain" description="HAMP" evidence="14">
    <location>
        <begin position="380"/>
        <end position="433"/>
    </location>
</feature>
<dbReference type="SUPFAM" id="SSF103190">
    <property type="entry name" value="Sensory domain-like"/>
    <property type="match status" value="2"/>
</dbReference>
<protein>
    <recommendedName>
        <fullName evidence="3">histidine kinase</fullName>
        <ecNumber evidence="3">2.7.13.3</ecNumber>
    </recommendedName>
</protein>
<comment type="catalytic activity">
    <reaction evidence="1">
        <text>ATP + protein L-histidine = ADP + protein N-phospho-L-histidine.</text>
        <dbReference type="EC" id="2.7.13.3"/>
    </reaction>
</comment>
<keyword evidence="6" id="KW-0808">Transferase</keyword>
<keyword evidence="8" id="KW-0418">Kinase</keyword>
<dbReference type="PRINTS" id="PR00344">
    <property type="entry name" value="BCTRLSENSOR"/>
</dbReference>
<name>A0ABU5EEE5_9PROT</name>
<dbReference type="EC" id="2.7.13.3" evidence="3"/>
<dbReference type="SMART" id="SM00387">
    <property type="entry name" value="HATPase_c"/>
    <property type="match status" value="1"/>
</dbReference>
<feature type="coiled-coil region" evidence="11">
    <location>
        <begin position="446"/>
        <end position="473"/>
    </location>
</feature>
<evidence type="ECO:0000256" key="10">
    <source>
        <dbReference type="ARBA" id="ARBA00023136"/>
    </source>
</evidence>
<dbReference type="PROSITE" id="PS50109">
    <property type="entry name" value="HIS_KIN"/>
    <property type="match status" value="1"/>
</dbReference>
<keyword evidence="9 12" id="KW-1133">Transmembrane helix</keyword>
<reference evidence="15 16" key="1">
    <citation type="journal article" date="2016" name="Antonie Van Leeuwenhoek">
        <title>Dongia soli sp. nov., isolated from soil from Dokdo, Korea.</title>
        <authorList>
            <person name="Kim D.U."/>
            <person name="Lee H."/>
            <person name="Kim H."/>
            <person name="Kim S.G."/>
            <person name="Ka J.O."/>
        </authorList>
    </citation>
    <scope>NUCLEOTIDE SEQUENCE [LARGE SCALE GENOMIC DNA]</scope>
    <source>
        <strain evidence="15 16">D78</strain>
    </source>
</reference>
<organism evidence="15 16">
    <name type="scientific">Dongia soli</name>
    <dbReference type="NCBI Taxonomy" id="600628"/>
    <lineage>
        <taxon>Bacteria</taxon>
        <taxon>Pseudomonadati</taxon>
        <taxon>Pseudomonadota</taxon>
        <taxon>Alphaproteobacteria</taxon>
        <taxon>Rhodospirillales</taxon>
        <taxon>Dongiaceae</taxon>
        <taxon>Dongia</taxon>
    </lineage>
</organism>
<feature type="transmembrane region" description="Helical" evidence="12">
    <location>
        <begin position="357"/>
        <end position="380"/>
    </location>
</feature>
<dbReference type="PANTHER" id="PTHR43065">
    <property type="entry name" value="SENSOR HISTIDINE KINASE"/>
    <property type="match status" value="1"/>
</dbReference>
<evidence type="ECO:0000256" key="12">
    <source>
        <dbReference type="SAM" id="Phobius"/>
    </source>
</evidence>
<evidence type="ECO:0000256" key="8">
    <source>
        <dbReference type="ARBA" id="ARBA00022777"/>
    </source>
</evidence>
<dbReference type="EMBL" id="JAXCLW010000006">
    <property type="protein sequence ID" value="MDY0884743.1"/>
    <property type="molecule type" value="Genomic_DNA"/>
</dbReference>
<proteinExistence type="predicted"/>
<evidence type="ECO:0000259" key="13">
    <source>
        <dbReference type="PROSITE" id="PS50109"/>
    </source>
</evidence>
<dbReference type="Pfam" id="PF00512">
    <property type="entry name" value="HisKA"/>
    <property type="match status" value="1"/>
</dbReference>
<evidence type="ECO:0000256" key="11">
    <source>
        <dbReference type="SAM" id="Coils"/>
    </source>
</evidence>
<keyword evidence="7 12" id="KW-0812">Transmembrane</keyword>
<keyword evidence="11" id="KW-0175">Coiled coil</keyword>
<dbReference type="InterPro" id="IPR004358">
    <property type="entry name" value="Sig_transdc_His_kin-like_C"/>
</dbReference>
<accession>A0ABU5EEE5</accession>
<keyword evidence="5" id="KW-0597">Phosphoprotein</keyword>
<evidence type="ECO:0000256" key="7">
    <source>
        <dbReference type="ARBA" id="ARBA00022692"/>
    </source>
</evidence>
<comment type="subcellular location">
    <subcellularLocation>
        <location evidence="2">Cell membrane</location>
        <topology evidence="2">Multi-pass membrane protein</topology>
    </subcellularLocation>
</comment>
<dbReference type="SMART" id="SM00304">
    <property type="entry name" value="HAMP"/>
    <property type="match status" value="1"/>
</dbReference>
<dbReference type="CDD" id="cd06225">
    <property type="entry name" value="HAMP"/>
    <property type="match status" value="1"/>
</dbReference>
<dbReference type="PANTHER" id="PTHR43065:SF22">
    <property type="entry name" value="HISTIDINE KINASE"/>
    <property type="match status" value="1"/>
</dbReference>
<sequence length="701" mass="76868">MDRADSNPAIAPTIKAAQSQSGTAKQDNVAAKEKRGVSVRVRLLAIALLPTVIVLPALIAFALYWWTLQFDQVLSAKVNGDLTTARQYLNRIMERDDETLSAISQSAAFAALVKGGSRSAIETFLEARRQQLHLDFLYMIDEHGTLLAAAPRQARSSNPIRWPVVAAALAGQTTTRIDLFKAEDLAELSPTLSTRARIDLVPTPAAAPTDRKVETRGLVVHSGTSIDLANGGAGALIGGELLNQNLDFIDTINDLVYKAASLPAGSQGTATLFLDDVRVSTNVRLFEGRRALGTRVSNIVRETVLGQGKTWLDRAFVVNDWYISAYEPILDSHDKRIGMLYVGFLDKPFREMKYRTVMVTVGLLALVTLITMPIFLRWIARIFRPLERMNDTISRVDGGDLGARTGAVVNSDEIGRVARHLDSLLDRLQERDRELRDWAQVLDERVIERTSELQEANQRLEATQQQLVISEKLAAIGEITAGVAHEINNPIAVIQGNLDVARELLGREAEAVKTEFTLIDQQVHRISLIVTKLLQFAKPAEFAGYFDRIAPADVLTDCLVLIQHLLNKADIAVRRDDRAIGTVSMNRTELQQVIVNLLVNAVHAMPEGGTLTLRSEDRAENSVEGVDIIIADTGIGIVPEHLTRVFDAFFTSKPQQGTGLGLSISYALVTRAGGHMSVKSELGQGAEFTLWLPSASEADEE</sequence>
<dbReference type="Pfam" id="PF02518">
    <property type="entry name" value="HATPase_c"/>
    <property type="match status" value="1"/>
</dbReference>
<evidence type="ECO:0000256" key="1">
    <source>
        <dbReference type="ARBA" id="ARBA00000085"/>
    </source>
</evidence>
<dbReference type="InterPro" id="IPR033463">
    <property type="entry name" value="sCache_3"/>
</dbReference>
<evidence type="ECO:0000256" key="4">
    <source>
        <dbReference type="ARBA" id="ARBA00022475"/>
    </source>
</evidence>
<keyword evidence="10 12" id="KW-0472">Membrane</keyword>
<comment type="caution">
    <text evidence="15">The sequence shown here is derived from an EMBL/GenBank/DDBJ whole genome shotgun (WGS) entry which is preliminary data.</text>
</comment>
<dbReference type="CDD" id="cd00082">
    <property type="entry name" value="HisKA"/>
    <property type="match status" value="1"/>
</dbReference>
<evidence type="ECO:0000256" key="9">
    <source>
        <dbReference type="ARBA" id="ARBA00022989"/>
    </source>
</evidence>
<evidence type="ECO:0000256" key="6">
    <source>
        <dbReference type="ARBA" id="ARBA00022679"/>
    </source>
</evidence>
<dbReference type="InterPro" id="IPR003594">
    <property type="entry name" value="HATPase_dom"/>
</dbReference>
<dbReference type="Pfam" id="PF17202">
    <property type="entry name" value="sCache_3_3"/>
    <property type="match status" value="1"/>
</dbReference>
<evidence type="ECO:0000313" key="15">
    <source>
        <dbReference type="EMBL" id="MDY0884743.1"/>
    </source>
</evidence>
<dbReference type="Pfam" id="PF00672">
    <property type="entry name" value="HAMP"/>
    <property type="match status" value="1"/>
</dbReference>
<dbReference type="Gene3D" id="3.30.565.10">
    <property type="entry name" value="Histidine kinase-like ATPase, C-terminal domain"/>
    <property type="match status" value="1"/>
</dbReference>
<dbReference type="PROSITE" id="PS50885">
    <property type="entry name" value="HAMP"/>
    <property type="match status" value="1"/>
</dbReference>
<dbReference type="SUPFAM" id="SSF55874">
    <property type="entry name" value="ATPase domain of HSP90 chaperone/DNA topoisomerase II/histidine kinase"/>
    <property type="match status" value="1"/>
</dbReference>
<dbReference type="InterPro" id="IPR029151">
    <property type="entry name" value="Sensor-like_sf"/>
</dbReference>
<dbReference type="SUPFAM" id="SSF158472">
    <property type="entry name" value="HAMP domain-like"/>
    <property type="match status" value="1"/>
</dbReference>
<dbReference type="Gene3D" id="6.10.340.10">
    <property type="match status" value="1"/>
</dbReference>
<dbReference type="InterPro" id="IPR036890">
    <property type="entry name" value="HATPase_C_sf"/>
</dbReference>
<dbReference type="RefSeq" id="WP_320509817.1">
    <property type="nucleotide sequence ID" value="NZ_JAXCLW010000006.1"/>
</dbReference>
<evidence type="ECO:0000256" key="5">
    <source>
        <dbReference type="ARBA" id="ARBA00022553"/>
    </source>
</evidence>
<feature type="domain" description="Histidine kinase" evidence="13">
    <location>
        <begin position="482"/>
        <end position="696"/>
    </location>
</feature>
<dbReference type="InterPro" id="IPR036097">
    <property type="entry name" value="HisK_dim/P_sf"/>
</dbReference>
<evidence type="ECO:0000256" key="2">
    <source>
        <dbReference type="ARBA" id="ARBA00004651"/>
    </source>
</evidence>
<dbReference type="InterPro" id="IPR003661">
    <property type="entry name" value="HisK_dim/P_dom"/>
</dbReference>
<evidence type="ECO:0000256" key="3">
    <source>
        <dbReference type="ARBA" id="ARBA00012438"/>
    </source>
</evidence>
<dbReference type="Gene3D" id="1.10.287.130">
    <property type="match status" value="1"/>
</dbReference>
<evidence type="ECO:0000259" key="14">
    <source>
        <dbReference type="PROSITE" id="PS50885"/>
    </source>
</evidence>
<dbReference type="InterPro" id="IPR003660">
    <property type="entry name" value="HAMP_dom"/>
</dbReference>
<dbReference type="Proteomes" id="UP001279642">
    <property type="component" value="Unassembled WGS sequence"/>
</dbReference>
<keyword evidence="16" id="KW-1185">Reference proteome</keyword>
<feature type="transmembrane region" description="Helical" evidence="12">
    <location>
        <begin position="43"/>
        <end position="66"/>
    </location>
</feature>
<gene>
    <name evidence="15" type="ORF">SMD27_18010</name>
</gene>